<keyword evidence="3" id="KW-0408">Iron</keyword>
<evidence type="ECO:0000256" key="3">
    <source>
        <dbReference type="ARBA" id="ARBA00023004"/>
    </source>
</evidence>
<keyword evidence="4" id="KW-0411">Iron-sulfur</keyword>
<gene>
    <name evidence="6" type="ORF">H8E19_05300</name>
</gene>
<evidence type="ECO:0000256" key="4">
    <source>
        <dbReference type="ARBA" id="ARBA00023014"/>
    </source>
</evidence>
<comment type="cofactor">
    <cofactor evidence="1">
        <name>[4Fe-4S] cluster</name>
        <dbReference type="ChEBI" id="CHEBI:49883"/>
    </cofactor>
</comment>
<dbReference type="GO" id="GO:0051536">
    <property type="term" value="F:iron-sulfur cluster binding"/>
    <property type="evidence" value="ECO:0007669"/>
    <property type="project" value="UniProtKB-KW"/>
</dbReference>
<evidence type="ECO:0000313" key="7">
    <source>
        <dbReference type="Proteomes" id="UP000650524"/>
    </source>
</evidence>
<dbReference type="AlphaFoldDB" id="A0A8J6MY32"/>
<dbReference type="Proteomes" id="UP000650524">
    <property type="component" value="Unassembled WGS sequence"/>
</dbReference>
<dbReference type="Pfam" id="PF01869">
    <property type="entry name" value="BcrAD_BadFG"/>
    <property type="match status" value="1"/>
</dbReference>
<evidence type="ECO:0000256" key="2">
    <source>
        <dbReference type="ARBA" id="ARBA00022723"/>
    </source>
</evidence>
<evidence type="ECO:0000259" key="5">
    <source>
        <dbReference type="Pfam" id="PF01869"/>
    </source>
</evidence>
<dbReference type="GO" id="GO:0046872">
    <property type="term" value="F:metal ion binding"/>
    <property type="evidence" value="ECO:0007669"/>
    <property type="project" value="UniProtKB-KW"/>
</dbReference>
<dbReference type="Gene3D" id="3.30.420.40">
    <property type="match status" value="2"/>
</dbReference>
<dbReference type="NCBIfam" id="TIGR00241">
    <property type="entry name" value="CoA_E_activ"/>
    <property type="match status" value="1"/>
</dbReference>
<feature type="domain" description="ATPase BadF/BadG/BcrA/BcrD type" evidence="5">
    <location>
        <begin position="6"/>
        <end position="256"/>
    </location>
</feature>
<dbReference type="InterPro" id="IPR043129">
    <property type="entry name" value="ATPase_NBD"/>
</dbReference>
<dbReference type="SUPFAM" id="SSF53067">
    <property type="entry name" value="Actin-like ATPase domain"/>
    <property type="match status" value="1"/>
</dbReference>
<dbReference type="PANTHER" id="PTHR32329">
    <property type="entry name" value="BIFUNCTIONAL PROTEIN [INCLUDES 2-HYDROXYACYL-COA DEHYDRATASE (N-TER) AND ITS ACTIVATOR DOMAIN (C_TERM)-RELATED"/>
    <property type="match status" value="1"/>
</dbReference>
<dbReference type="EMBL" id="JACNJD010000161">
    <property type="protein sequence ID" value="MBC8176800.1"/>
    <property type="molecule type" value="Genomic_DNA"/>
</dbReference>
<sequence length="262" mass="27440">MSIVAGCDIGSVTGKTVILDGDEIISTSIIPSRPLPAKTASDTMGQALEKVGLDIEEIKYVVGTGYGRVKIPFASKTVSEIACHAKGAAWFMETAGTLIDIGGQDCKAIALDEKVKGRVKNFVMNDKCAAGTGRFLEVMAKVFEIEPKNIGPLAMKAQKIVPISSQCSVFAESEVISLIAEENDISDILAGVCDSVAGRIVSLVGKVGLREDVTISGGVGKNIGVVKAIERRLGMEMKNLPGDSQIVGALGAALIAREMCLQ</sequence>
<evidence type="ECO:0000256" key="1">
    <source>
        <dbReference type="ARBA" id="ARBA00001966"/>
    </source>
</evidence>
<accession>A0A8J6MY32</accession>
<dbReference type="InterPro" id="IPR002731">
    <property type="entry name" value="ATPase_BadF"/>
</dbReference>
<reference evidence="6 7" key="1">
    <citation type="submission" date="2020-08" db="EMBL/GenBank/DDBJ databases">
        <title>Bridging the membrane lipid divide: bacteria of the FCB group superphylum have the potential to synthesize archaeal ether lipids.</title>
        <authorList>
            <person name="Villanueva L."/>
            <person name="Von Meijenfeldt F.A.B."/>
            <person name="Westbye A.B."/>
            <person name="Yadav S."/>
            <person name="Hopmans E.C."/>
            <person name="Dutilh B.E."/>
            <person name="Sinninghe Damste J.S."/>
        </authorList>
    </citation>
    <scope>NUCLEOTIDE SEQUENCE [LARGE SCALE GENOMIC DNA]</scope>
    <source>
        <strain evidence="6">NIOZ-UU27</strain>
    </source>
</reference>
<proteinExistence type="predicted"/>
<dbReference type="InterPro" id="IPR051805">
    <property type="entry name" value="Dehydratase_Activator_Redct"/>
</dbReference>
<dbReference type="PANTHER" id="PTHR32329:SF2">
    <property type="entry name" value="BIFUNCTIONAL PROTEIN [INCLUDES 2-HYDROXYACYL-COA DEHYDRATASE (N-TER) AND ITS ACTIVATOR DOMAIN (C_TERM)"/>
    <property type="match status" value="1"/>
</dbReference>
<keyword evidence="2" id="KW-0479">Metal-binding</keyword>
<evidence type="ECO:0000313" key="6">
    <source>
        <dbReference type="EMBL" id="MBC8176800.1"/>
    </source>
</evidence>
<dbReference type="CDD" id="cd24036">
    <property type="entry name" value="ASKHA_NBD_BcrAD_BadFG_HgdC_HadI"/>
    <property type="match status" value="1"/>
</dbReference>
<dbReference type="InterPro" id="IPR008275">
    <property type="entry name" value="CoA_E_activase_dom"/>
</dbReference>
<name>A0A8J6MY32_9DELT</name>
<protein>
    <recommendedName>
        <fullName evidence="5">ATPase BadF/BadG/BcrA/BcrD type domain-containing protein</fullName>
    </recommendedName>
</protein>
<organism evidence="6 7">
    <name type="scientific">Candidatus Desulfacyla euxinica</name>
    <dbReference type="NCBI Taxonomy" id="2841693"/>
    <lineage>
        <taxon>Bacteria</taxon>
        <taxon>Deltaproteobacteria</taxon>
        <taxon>Candidatus Desulfacyla</taxon>
    </lineage>
</organism>
<comment type="caution">
    <text evidence="6">The sequence shown here is derived from an EMBL/GenBank/DDBJ whole genome shotgun (WGS) entry which is preliminary data.</text>
</comment>